<evidence type="ECO:0000313" key="4">
    <source>
        <dbReference type="Proteomes" id="UP000602510"/>
    </source>
</evidence>
<gene>
    <name evidence="2" type="ORF">GN244_ATG00603</name>
    <name evidence="3" type="ORF">GN958_ATG23558</name>
</gene>
<feature type="compositionally biased region" description="Polar residues" evidence="1">
    <location>
        <begin position="121"/>
        <end position="133"/>
    </location>
</feature>
<dbReference type="EMBL" id="WSZM01000009">
    <property type="protein sequence ID" value="KAF4046955.1"/>
    <property type="molecule type" value="Genomic_DNA"/>
</dbReference>
<feature type="compositionally biased region" description="Basic and acidic residues" evidence="1">
    <location>
        <begin position="106"/>
        <end position="120"/>
    </location>
</feature>
<dbReference type="AlphaFoldDB" id="A0A833WQJ3"/>
<feature type="compositionally biased region" description="Low complexity" evidence="1">
    <location>
        <begin position="65"/>
        <end position="77"/>
    </location>
</feature>
<name>A0A833WQJ3_PHYIN</name>
<dbReference type="EMBL" id="JAACNO010003300">
    <property type="protein sequence ID" value="KAF4127244.1"/>
    <property type="molecule type" value="Genomic_DNA"/>
</dbReference>
<feature type="compositionally biased region" description="Polar residues" evidence="1">
    <location>
        <begin position="83"/>
        <end position="102"/>
    </location>
</feature>
<comment type="caution">
    <text evidence="2">The sequence shown here is derived from an EMBL/GenBank/DDBJ whole genome shotgun (WGS) entry which is preliminary data.</text>
</comment>
<keyword evidence="4" id="KW-1185">Reference proteome</keyword>
<evidence type="ECO:0000313" key="2">
    <source>
        <dbReference type="EMBL" id="KAF4046955.1"/>
    </source>
</evidence>
<evidence type="ECO:0000313" key="3">
    <source>
        <dbReference type="EMBL" id="KAF4127244.1"/>
    </source>
</evidence>
<organism evidence="2 4">
    <name type="scientific">Phytophthora infestans</name>
    <name type="common">Potato late blight agent</name>
    <name type="synonym">Botrytis infestans</name>
    <dbReference type="NCBI Taxonomy" id="4787"/>
    <lineage>
        <taxon>Eukaryota</taxon>
        <taxon>Sar</taxon>
        <taxon>Stramenopiles</taxon>
        <taxon>Oomycota</taxon>
        <taxon>Peronosporomycetes</taxon>
        <taxon>Peronosporales</taxon>
        <taxon>Peronosporaceae</taxon>
        <taxon>Phytophthora</taxon>
    </lineage>
</organism>
<sequence length="133" mass="14101">MIRDDDDPPIQTAVCAVSKQTDQDGYSTRDIYDVGNIGDKTTNTSMSDDTITIANCGGACGDITTNTDGGGDTMTNTVRDGDTVSNTNKDWITNGASNSSAPPSDVVRKAVTDKQKDRGLQRSTQSKNINAFD</sequence>
<protein>
    <submittedName>
        <fullName evidence="2">Uncharacterized protein</fullName>
    </submittedName>
</protein>
<dbReference type="Proteomes" id="UP000602510">
    <property type="component" value="Unassembled WGS sequence"/>
</dbReference>
<feature type="region of interest" description="Disordered" evidence="1">
    <location>
        <begin position="65"/>
        <end position="133"/>
    </location>
</feature>
<proteinExistence type="predicted"/>
<dbReference type="Proteomes" id="UP000704712">
    <property type="component" value="Unassembled WGS sequence"/>
</dbReference>
<evidence type="ECO:0000256" key="1">
    <source>
        <dbReference type="SAM" id="MobiDB-lite"/>
    </source>
</evidence>
<accession>A0A833WQJ3</accession>
<reference evidence="2" key="1">
    <citation type="submission" date="2020-04" db="EMBL/GenBank/DDBJ databases">
        <title>Hybrid Assembly of Korean Phytophthora infestans isolates.</title>
        <authorList>
            <person name="Prokchorchik M."/>
            <person name="Lee Y."/>
            <person name="Seo J."/>
            <person name="Cho J.-H."/>
            <person name="Park Y.-E."/>
            <person name="Jang D.-C."/>
            <person name="Im J.-S."/>
            <person name="Choi J.-G."/>
            <person name="Park H.-J."/>
            <person name="Lee G.-B."/>
            <person name="Lee Y.-G."/>
            <person name="Hong S.-Y."/>
            <person name="Cho K."/>
            <person name="Sohn K.H."/>
        </authorList>
    </citation>
    <scope>NUCLEOTIDE SEQUENCE</scope>
    <source>
        <strain evidence="2">KR_1_A1</strain>
        <strain evidence="3">KR_2_A2</strain>
    </source>
</reference>